<dbReference type="SUPFAM" id="SSF53850">
    <property type="entry name" value="Periplasmic binding protein-like II"/>
    <property type="match status" value="1"/>
</dbReference>
<keyword evidence="3" id="KW-0813">Transport</keyword>
<dbReference type="GO" id="GO:0043190">
    <property type="term" value="C:ATP-binding cassette (ABC) transporter complex"/>
    <property type="evidence" value="ECO:0007669"/>
    <property type="project" value="InterPro"/>
</dbReference>
<comment type="subcellular location">
    <subcellularLocation>
        <location evidence="1">Periplasm</location>
    </subcellularLocation>
</comment>
<keyword evidence="4 5" id="KW-0732">Signal</keyword>
<proteinExistence type="inferred from homology"/>
<dbReference type="Proteomes" id="UP000292781">
    <property type="component" value="Unassembled WGS sequence"/>
</dbReference>
<dbReference type="PANTHER" id="PTHR30290">
    <property type="entry name" value="PERIPLASMIC BINDING COMPONENT OF ABC TRANSPORTER"/>
    <property type="match status" value="1"/>
</dbReference>
<name>A0A4Q9VKY3_9HYPH</name>
<evidence type="ECO:0000256" key="5">
    <source>
        <dbReference type="SAM" id="SignalP"/>
    </source>
</evidence>
<evidence type="ECO:0000313" key="7">
    <source>
        <dbReference type="EMBL" id="TBW36112.1"/>
    </source>
</evidence>
<evidence type="ECO:0000256" key="3">
    <source>
        <dbReference type="ARBA" id="ARBA00022448"/>
    </source>
</evidence>
<dbReference type="InterPro" id="IPR000914">
    <property type="entry name" value="SBP_5_dom"/>
</dbReference>
<dbReference type="OrthoDB" id="9803988at2"/>
<dbReference type="PIRSF" id="PIRSF002741">
    <property type="entry name" value="MppA"/>
    <property type="match status" value="1"/>
</dbReference>
<reference evidence="7 8" key="1">
    <citation type="submission" date="2019-02" db="EMBL/GenBank/DDBJ databases">
        <title>Siculibacillus lacustris gen. nov., sp. nov., a new rosette-forming bacterium isolated from a freshwater crater lake (Lake St. Ana, Romania).</title>
        <authorList>
            <person name="Felfoldi T."/>
            <person name="Marton Z."/>
            <person name="Szabo A."/>
            <person name="Mentes A."/>
            <person name="Boka K."/>
            <person name="Marialigeti K."/>
            <person name="Mathe I."/>
            <person name="Koncz M."/>
            <person name="Schumann P."/>
            <person name="Toth E."/>
        </authorList>
    </citation>
    <scope>NUCLEOTIDE SEQUENCE [LARGE SCALE GENOMIC DNA]</scope>
    <source>
        <strain evidence="7 8">SA-279</strain>
    </source>
</reference>
<evidence type="ECO:0000256" key="1">
    <source>
        <dbReference type="ARBA" id="ARBA00004418"/>
    </source>
</evidence>
<evidence type="ECO:0000259" key="6">
    <source>
        <dbReference type="Pfam" id="PF00496"/>
    </source>
</evidence>
<dbReference type="EMBL" id="SJFN01000022">
    <property type="protein sequence ID" value="TBW36112.1"/>
    <property type="molecule type" value="Genomic_DNA"/>
</dbReference>
<evidence type="ECO:0000256" key="2">
    <source>
        <dbReference type="ARBA" id="ARBA00005695"/>
    </source>
</evidence>
<dbReference type="Pfam" id="PF00496">
    <property type="entry name" value="SBP_bac_5"/>
    <property type="match status" value="1"/>
</dbReference>
<dbReference type="AlphaFoldDB" id="A0A4Q9VKY3"/>
<gene>
    <name evidence="7" type="ORF">EYW49_14800</name>
</gene>
<evidence type="ECO:0000256" key="4">
    <source>
        <dbReference type="ARBA" id="ARBA00022729"/>
    </source>
</evidence>
<dbReference type="GO" id="GO:0030288">
    <property type="term" value="C:outer membrane-bounded periplasmic space"/>
    <property type="evidence" value="ECO:0007669"/>
    <property type="project" value="UniProtKB-ARBA"/>
</dbReference>
<comment type="similarity">
    <text evidence="2">Belongs to the bacterial solute-binding protein 5 family.</text>
</comment>
<dbReference type="InterPro" id="IPR030678">
    <property type="entry name" value="Peptide/Ni-bd"/>
</dbReference>
<feature type="signal peptide" evidence="5">
    <location>
        <begin position="1"/>
        <end position="20"/>
    </location>
</feature>
<sequence>MRKVVLAALLAAGLSSVTLGVEPAAATTFRYAFQGDLNSLDPYTLNETFSLGALANVYEGLTRRDENLKIVPALAESWEIVDPLKWRFHLRKGVKFHNGEDFTADDVVFSAERVRLPGSELATRLPADAKVVKVDDHTVDFVLASPNPILNAEWDSWSIMSKSWAEANGATKPQPQTGKELNNFALKANGTGPFVIVSHEPGVKTVYKPFAGWWDKANKKHNVDEVVFTTIKSPATRVAALLSGEVDLIEPVPVQDMKRIQDNPTTDVLTGPELRTIHFFMDQKRDELLYSNVKGKNPFKDVRVRKAFMEAIDIEAIKSKVMRNLAVPSALMISPLLYSRGAEFKRLAYDPADAKKLLAEAGYPDGFELTMHCPNDRYVNDEAICQAATSMLARIGVKVTLQAQPKAQFFGRAGPAGGYDTSFGMLGWTPSSFDSFNILQNNAGCRDEKGNGGPFNYGGYCNPKVDELAKQVLVETNAAKRDALIYDAFKILIDEVAFIPLHQQALAWGVSKKVKIPQRADNSIIFAWAQKQD</sequence>
<feature type="chain" id="PRO_5020727667" evidence="5">
    <location>
        <begin position="21"/>
        <end position="533"/>
    </location>
</feature>
<dbReference type="GO" id="GO:0015833">
    <property type="term" value="P:peptide transport"/>
    <property type="evidence" value="ECO:0007669"/>
    <property type="project" value="TreeGrafter"/>
</dbReference>
<organism evidence="7 8">
    <name type="scientific">Siculibacillus lacustris</name>
    <dbReference type="NCBI Taxonomy" id="1549641"/>
    <lineage>
        <taxon>Bacteria</taxon>
        <taxon>Pseudomonadati</taxon>
        <taxon>Pseudomonadota</taxon>
        <taxon>Alphaproteobacteria</taxon>
        <taxon>Hyphomicrobiales</taxon>
        <taxon>Ancalomicrobiaceae</taxon>
        <taxon>Siculibacillus</taxon>
    </lineage>
</organism>
<dbReference type="CDD" id="cd08498">
    <property type="entry name" value="PBP2_NikA_DppA_OppA_like_2"/>
    <property type="match status" value="1"/>
</dbReference>
<feature type="domain" description="Solute-binding protein family 5" evidence="6">
    <location>
        <begin position="69"/>
        <end position="447"/>
    </location>
</feature>
<dbReference type="InterPro" id="IPR039424">
    <property type="entry name" value="SBP_5"/>
</dbReference>
<protein>
    <submittedName>
        <fullName evidence="7">ABC transporter substrate-binding protein</fullName>
    </submittedName>
</protein>
<keyword evidence="8" id="KW-1185">Reference proteome</keyword>
<comment type="caution">
    <text evidence="7">The sequence shown here is derived from an EMBL/GenBank/DDBJ whole genome shotgun (WGS) entry which is preliminary data.</text>
</comment>
<dbReference type="Gene3D" id="3.10.105.10">
    <property type="entry name" value="Dipeptide-binding Protein, Domain 3"/>
    <property type="match status" value="1"/>
</dbReference>
<dbReference type="Gene3D" id="3.90.76.10">
    <property type="entry name" value="Dipeptide-binding Protein, Domain 1"/>
    <property type="match status" value="1"/>
</dbReference>
<evidence type="ECO:0000313" key="8">
    <source>
        <dbReference type="Proteomes" id="UP000292781"/>
    </source>
</evidence>
<dbReference type="PANTHER" id="PTHR30290:SF9">
    <property type="entry name" value="OLIGOPEPTIDE-BINDING PROTEIN APPA"/>
    <property type="match status" value="1"/>
</dbReference>
<dbReference type="GO" id="GO:1904680">
    <property type="term" value="F:peptide transmembrane transporter activity"/>
    <property type="evidence" value="ECO:0007669"/>
    <property type="project" value="TreeGrafter"/>
</dbReference>
<accession>A0A4Q9VKY3</accession>
<dbReference type="Gene3D" id="3.40.190.10">
    <property type="entry name" value="Periplasmic binding protein-like II"/>
    <property type="match status" value="1"/>
</dbReference>